<evidence type="ECO:0000259" key="2">
    <source>
        <dbReference type="PROSITE" id="PS50887"/>
    </source>
</evidence>
<dbReference type="InterPro" id="IPR050706">
    <property type="entry name" value="Cyclic-di-GMP_PDE-like"/>
</dbReference>
<protein>
    <submittedName>
        <fullName evidence="3">GGDEF domain-containing protein</fullName>
        <ecNumber evidence="3">2.7.7.65</ecNumber>
    </submittedName>
</protein>
<keyword evidence="3" id="KW-0548">Nucleotidyltransferase</keyword>
<sequence length="355" mass="37959">MNAKVNASETLARSAAVMAKVSHLMTRLEIPAIPRNYALLHEALTGSNTALGREITALGKAPPQEALDAIGVRHGLPDHNSLVLGHSATDLMRTIEALTAEAEAERQKRTNALTQINHLLGKLKADPVMAMSDFAGQADLLVSAVEALIGSESAHCQRLEALVARLENVASGAAASETALLHDPVTGLANRAALMNRLLAAYDGEDSTGSALLLMRVDRLKNLSDSHAAGASEEAVKQIATLFRKSIKKLDFVARVGGDGFAFLFEKVDRDSVFSIAERIRNRIEAEVFRISGREYLPGTLSLTIGAAFTEDAPSSNELYRQAMLALDAANESGTCVYSLDLSERAGRNYRRGAA</sequence>
<dbReference type="InterPro" id="IPR029787">
    <property type="entry name" value="Nucleotide_cyclase"/>
</dbReference>
<dbReference type="Gene3D" id="3.30.70.270">
    <property type="match status" value="1"/>
</dbReference>
<dbReference type="SUPFAM" id="SSF55073">
    <property type="entry name" value="Nucleotide cyclase"/>
    <property type="match status" value="1"/>
</dbReference>
<dbReference type="EC" id="2.7.7.65" evidence="3"/>
<proteinExistence type="predicted"/>
<accession>A0ABW3YZU6</accession>
<evidence type="ECO:0000256" key="1">
    <source>
        <dbReference type="SAM" id="Coils"/>
    </source>
</evidence>
<dbReference type="Pfam" id="PF00990">
    <property type="entry name" value="GGDEF"/>
    <property type="match status" value="1"/>
</dbReference>
<dbReference type="PANTHER" id="PTHR33121:SF71">
    <property type="entry name" value="OXYGEN SENSOR PROTEIN DOSP"/>
    <property type="match status" value="1"/>
</dbReference>
<feature type="domain" description="GGDEF" evidence="2">
    <location>
        <begin position="208"/>
        <end position="343"/>
    </location>
</feature>
<keyword evidence="3" id="KW-0808">Transferase</keyword>
<gene>
    <name evidence="3" type="ORF">ACFQ33_16420</name>
</gene>
<dbReference type="InterPro" id="IPR013992">
    <property type="entry name" value="Adenylate_cyclase-assoc_CAP_N"/>
</dbReference>
<dbReference type="RefSeq" id="WP_377174718.1">
    <property type="nucleotide sequence ID" value="NZ_JBHTNF010000011.1"/>
</dbReference>
<evidence type="ECO:0000313" key="4">
    <source>
        <dbReference type="Proteomes" id="UP001597173"/>
    </source>
</evidence>
<keyword evidence="4" id="KW-1185">Reference proteome</keyword>
<dbReference type="Proteomes" id="UP001597173">
    <property type="component" value="Unassembled WGS sequence"/>
</dbReference>
<keyword evidence="1" id="KW-0175">Coiled coil</keyword>
<name>A0ABW3YZU6_MYCRA</name>
<dbReference type="InterPro" id="IPR043128">
    <property type="entry name" value="Rev_trsase/Diguanyl_cyclase"/>
</dbReference>
<reference evidence="4" key="1">
    <citation type="journal article" date="2019" name="Int. J. Syst. Evol. Microbiol.">
        <title>The Global Catalogue of Microorganisms (GCM) 10K type strain sequencing project: providing services to taxonomists for standard genome sequencing and annotation.</title>
        <authorList>
            <consortium name="The Broad Institute Genomics Platform"/>
            <consortium name="The Broad Institute Genome Sequencing Center for Infectious Disease"/>
            <person name="Wu L."/>
            <person name="Ma J."/>
        </authorList>
    </citation>
    <scope>NUCLEOTIDE SEQUENCE [LARGE SCALE GENOMIC DNA]</scope>
    <source>
        <strain evidence="4">CCUG 55609</strain>
    </source>
</reference>
<feature type="coiled-coil region" evidence="1">
    <location>
        <begin position="88"/>
        <end position="115"/>
    </location>
</feature>
<organism evidence="3 4">
    <name type="scientific">Mycoplana ramosa</name>
    <name type="common">Mycoplana bullata</name>
    <dbReference type="NCBI Taxonomy" id="40837"/>
    <lineage>
        <taxon>Bacteria</taxon>
        <taxon>Pseudomonadati</taxon>
        <taxon>Pseudomonadota</taxon>
        <taxon>Alphaproteobacteria</taxon>
        <taxon>Hyphomicrobiales</taxon>
        <taxon>Rhizobiaceae</taxon>
        <taxon>Mycoplana</taxon>
    </lineage>
</organism>
<comment type="caution">
    <text evidence="3">The sequence shown here is derived from an EMBL/GenBank/DDBJ whole genome shotgun (WGS) entry which is preliminary data.</text>
</comment>
<dbReference type="InterPro" id="IPR000160">
    <property type="entry name" value="GGDEF_dom"/>
</dbReference>
<dbReference type="PROSITE" id="PS50887">
    <property type="entry name" value="GGDEF"/>
    <property type="match status" value="1"/>
</dbReference>
<dbReference type="NCBIfam" id="TIGR00254">
    <property type="entry name" value="GGDEF"/>
    <property type="match status" value="1"/>
</dbReference>
<dbReference type="PANTHER" id="PTHR33121">
    <property type="entry name" value="CYCLIC DI-GMP PHOSPHODIESTERASE PDEF"/>
    <property type="match status" value="1"/>
</dbReference>
<dbReference type="SMART" id="SM00267">
    <property type="entry name" value="GGDEF"/>
    <property type="match status" value="1"/>
</dbReference>
<dbReference type="Pfam" id="PF01213">
    <property type="entry name" value="CAP_N-CM"/>
    <property type="match status" value="1"/>
</dbReference>
<dbReference type="EMBL" id="JBHTNF010000011">
    <property type="protein sequence ID" value="MFD1329475.1"/>
    <property type="molecule type" value="Genomic_DNA"/>
</dbReference>
<evidence type="ECO:0000313" key="3">
    <source>
        <dbReference type="EMBL" id="MFD1329475.1"/>
    </source>
</evidence>
<dbReference type="CDD" id="cd01949">
    <property type="entry name" value="GGDEF"/>
    <property type="match status" value="1"/>
</dbReference>
<dbReference type="GO" id="GO:0052621">
    <property type="term" value="F:diguanylate cyclase activity"/>
    <property type="evidence" value="ECO:0007669"/>
    <property type="project" value="UniProtKB-EC"/>
</dbReference>